<dbReference type="GO" id="GO:0005886">
    <property type="term" value="C:plasma membrane"/>
    <property type="evidence" value="ECO:0007669"/>
    <property type="project" value="TreeGrafter"/>
</dbReference>
<evidence type="ECO:0000313" key="3">
    <source>
        <dbReference type="Proteomes" id="UP000653454"/>
    </source>
</evidence>
<reference evidence="2" key="1">
    <citation type="submission" date="2020-11" db="EMBL/GenBank/DDBJ databases">
        <authorList>
            <person name="Whiteford S."/>
        </authorList>
    </citation>
    <scope>NUCLEOTIDE SEQUENCE</scope>
</reference>
<dbReference type="SUPFAM" id="SSF144000">
    <property type="entry name" value="Oxysterol-binding protein-like"/>
    <property type="match status" value="1"/>
</dbReference>
<dbReference type="AlphaFoldDB" id="A0A8S4G819"/>
<sequence>MEVTADGQCKYRTSLPVAQFSRGDFSLWSVLKNCVGKELSKIAMPVVFNEPLSFLQRMLEYLEYAHLLRMASEQTDPVARMEYIAAFAVSALASNWERLGKPFNPLLGETFELERPEFRAVCEQVTTSTSHGHNNAEGLARGRDKSYPSRSLVRLRDVSERGSPHLA</sequence>
<keyword evidence="3" id="KW-1185">Reference proteome</keyword>
<gene>
    <name evidence="2" type="ORF">PLXY2_LOCUS15067</name>
</gene>
<dbReference type="Proteomes" id="UP000653454">
    <property type="component" value="Unassembled WGS sequence"/>
</dbReference>
<dbReference type="GO" id="GO:0005829">
    <property type="term" value="C:cytosol"/>
    <property type="evidence" value="ECO:0007669"/>
    <property type="project" value="TreeGrafter"/>
</dbReference>
<feature type="region of interest" description="Disordered" evidence="1">
    <location>
        <begin position="125"/>
        <end position="144"/>
    </location>
</feature>
<name>A0A8S4G819_PLUXY</name>
<comment type="caution">
    <text evidence="2">The sequence shown here is derived from an EMBL/GenBank/DDBJ whole genome shotgun (WGS) entry which is preliminary data.</text>
</comment>
<dbReference type="InterPro" id="IPR000648">
    <property type="entry name" value="Oxysterol-bd"/>
</dbReference>
<dbReference type="Pfam" id="PF01237">
    <property type="entry name" value="Oxysterol_BP"/>
    <property type="match status" value="1"/>
</dbReference>
<accession>A0A8S4G819</accession>
<dbReference type="GO" id="GO:0097038">
    <property type="term" value="C:perinuclear endoplasmic reticulum"/>
    <property type="evidence" value="ECO:0007669"/>
    <property type="project" value="TreeGrafter"/>
</dbReference>
<organism evidence="2 3">
    <name type="scientific">Plutella xylostella</name>
    <name type="common">Diamondback moth</name>
    <name type="synonym">Plutella maculipennis</name>
    <dbReference type="NCBI Taxonomy" id="51655"/>
    <lineage>
        <taxon>Eukaryota</taxon>
        <taxon>Metazoa</taxon>
        <taxon>Ecdysozoa</taxon>
        <taxon>Arthropoda</taxon>
        <taxon>Hexapoda</taxon>
        <taxon>Insecta</taxon>
        <taxon>Pterygota</taxon>
        <taxon>Neoptera</taxon>
        <taxon>Endopterygota</taxon>
        <taxon>Lepidoptera</taxon>
        <taxon>Glossata</taxon>
        <taxon>Ditrysia</taxon>
        <taxon>Yponomeutoidea</taxon>
        <taxon>Plutellidae</taxon>
        <taxon>Plutella</taxon>
    </lineage>
</organism>
<evidence type="ECO:0000313" key="2">
    <source>
        <dbReference type="EMBL" id="CAG9136806.1"/>
    </source>
</evidence>
<proteinExistence type="predicted"/>
<dbReference type="PANTHER" id="PTHR10972">
    <property type="entry name" value="OXYSTEROL-BINDING PROTEIN-RELATED"/>
    <property type="match status" value="1"/>
</dbReference>
<protein>
    <submittedName>
        <fullName evidence="2">(diamondback moth) hypothetical protein</fullName>
    </submittedName>
</protein>
<evidence type="ECO:0000256" key="1">
    <source>
        <dbReference type="SAM" id="MobiDB-lite"/>
    </source>
</evidence>
<dbReference type="PANTHER" id="PTHR10972:SF209">
    <property type="entry name" value="OXYSTEROL-BINDING PROTEIN"/>
    <property type="match status" value="1"/>
</dbReference>
<dbReference type="InterPro" id="IPR037239">
    <property type="entry name" value="OSBP_sf"/>
</dbReference>
<dbReference type="EMBL" id="CAJHNJ030000161">
    <property type="protein sequence ID" value="CAG9136806.1"/>
    <property type="molecule type" value="Genomic_DNA"/>
</dbReference>
<dbReference type="GO" id="GO:0032934">
    <property type="term" value="F:sterol binding"/>
    <property type="evidence" value="ECO:0007669"/>
    <property type="project" value="TreeGrafter"/>
</dbReference>